<dbReference type="Proteomes" id="UP000694866">
    <property type="component" value="Unplaced"/>
</dbReference>
<dbReference type="SMART" id="SM00718">
    <property type="entry name" value="DM4_12"/>
    <property type="match status" value="1"/>
</dbReference>
<dbReference type="PANTHER" id="PTHR21398">
    <property type="entry name" value="AGAP007094-PA"/>
    <property type="match status" value="1"/>
</dbReference>
<evidence type="ECO:0000313" key="3">
    <source>
        <dbReference type="RefSeq" id="XP_011304078.1"/>
    </source>
</evidence>
<feature type="transmembrane region" description="Helical" evidence="1">
    <location>
        <begin position="6"/>
        <end position="28"/>
    </location>
</feature>
<sequence length="218" mass="24404">MMTVRAPFFIIINHPVVVLHSSCLILFSIGKERKFILLVSCLSFVTLVSGNASAETCPESRILSRQKRYLLFPEGSNVQCVFCLTIGSLPRPSDLVLGLTAALAWELPNKVDKKLTKLLHRQSRSILFPRIEAFLQSTGLDGRSCVLRALCEAGQKSQELVGKGTFVQELLHSIFRLRGDSGKFEKFEHHVYDSAHESSGDCAKDYPTCKHSIYELDF</sequence>
<gene>
    <name evidence="3" type="primary">LOC105267130</name>
</gene>
<dbReference type="InterPro" id="IPR006631">
    <property type="entry name" value="DM4_12"/>
</dbReference>
<keyword evidence="1" id="KW-0472">Membrane</keyword>
<dbReference type="OrthoDB" id="6617264at2759"/>
<keyword evidence="2" id="KW-1185">Reference proteome</keyword>
<accession>A0A9R1T7H9</accession>
<dbReference type="GeneID" id="105267130"/>
<dbReference type="AlphaFoldDB" id="A0A9R1T7H9"/>
<dbReference type="RefSeq" id="XP_011304078.1">
    <property type="nucleotide sequence ID" value="XM_011305776.1"/>
</dbReference>
<name>A0A9R1T7H9_9HYME</name>
<organism evidence="2 3">
    <name type="scientific">Fopius arisanus</name>
    <dbReference type="NCBI Taxonomy" id="64838"/>
    <lineage>
        <taxon>Eukaryota</taxon>
        <taxon>Metazoa</taxon>
        <taxon>Ecdysozoa</taxon>
        <taxon>Arthropoda</taxon>
        <taxon>Hexapoda</taxon>
        <taxon>Insecta</taxon>
        <taxon>Pterygota</taxon>
        <taxon>Neoptera</taxon>
        <taxon>Endopterygota</taxon>
        <taxon>Hymenoptera</taxon>
        <taxon>Apocrita</taxon>
        <taxon>Ichneumonoidea</taxon>
        <taxon>Braconidae</taxon>
        <taxon>Opiinae</taxon>
        <taxon>Fopius</taxon>
    </lineage>
</organism>
<keyword evidence="1" id="KW-0812">Transmembrane</keyword>
<proteinExistence type="predicted"/>
<dbReference type="PANTHER" id="PTHR21398:SF1">
    <property type="entry name" value="FI03705P"/>
    <property type="match status" value="1"/>
</dbReference>
<evidence type="ECO:0000313" key="2">
    <source>
        <dbReference type="Proteomes" id="UP000694866"/>
    </source>
</evidence>
<dbReference type="KEGG" id="fas:105267130"/>
<dbReference type="Pfam" id="PF07841">
    <property type="entry name" value="DM4_12"/>
    <property type="match status" value="1"/>
</dbReference>
<evidence type="ECO:0000256" key="1">
    <source>
        <dbReference type="SAM" id="Phobius"/>
    </source>
</evidence>
<protein>
    <submittedName>
        <fullName evidence="3">Uncharacterized protein isoform X1</fullName>
    </submittedName>
</protein>
<reference evidence="3" key="1">
    <citation type="submission" date="2025-08" db="UniProtKB">
        <authorList>
            <consortium name="RefSeq"/>
        </authorList>
    </citation>
    <scope>IDENTIFICATION</scope>
    <source>
        <strain evidence="3">USDA-PBARC FA_bdor</strain>
        <tissue evidence="3">Whole organism</tissue>
    </source>
</reference>
<keyword evidence="1" id="KW-1133">Transmembrane helix</keyword>